<name>A0ABP6CZL5_9ACTN</name>
<dbReference type="Proteomes" id="UP001500151">
    <property type="component" value="Unassembled WGS sequence"/>
</dbReference>
<comment type="caution">
    <text evidence="2">The sequence shown here is derived from an EMBL/GenBank/DDBJ whole genome shotgun (WGS) entry which is preliminary data.</text>
</comment>
<evidence type="ECO:0000313" key="2">
    <source>
        <dbReference type="EMBL" id="GAA2630253.1"/>
    </source>
</evidence>
<sequence>MHPHPPSGGAGHHDEGTGTPGRRRQFLGSTVDFAQIRVGIVAPDDDGRVGGPQATYLTTAP</sequence>
<evidence type="ECO:0000313" key="3">
    <source>
        <dbReference type="Proteomes" id="UP001500151"/>
    </source>
</evidence>
<gene>
    <name evidence="2" type="ORF">GCM10010307_21880</name>
</gene>
<organism evidence="2 3">
    <name type="scientific">Streptomyces vastus</name>
    <dbReference type="NCBI Taxonomy" id="285451"/>
    <lineage>
        <taxon>Bacteria</taxon>
        <taxon>Bacillati</taxon>
        <taxon>Actinomycetota</taxon>
        <taxon>Actinomycetes</taxon>
        <taxon>Kitasatosporales</taxon>
        <taxon>Streptomycetaceae</taxon>
        <taxon>Streptomyces</taxon>
    </lineage>
</organism>
<dbReference type="RefSeq" id="WP_344389317.1">
    <property type="nucleotide sequence ID" value="NZ_BAAASJ010000022.1"/>
</dbReference>
<proteinExistence type="predicted"/>
<protein>
    <submittedName>
        <fullName evidence="2">Uncharacterized protein</fullName>
    </submittedName>
</protein>
<dbReference type="EMBL" id="BAAASJ010000022">
    <property type="protein sequence ID" value="GAA2630253.1"/>
    <property type="molecule type" value="Genomic_DNA"/>
</dbReference>
<feature type="region of interest" description="Disordered" evidence="1">
    <location>
        <begin position="1"/>
        <end position="26"/>
    </location>
</feature>
<evidence type="ECO:0000256" key="1">
    <source>
        <dbReference type="SAM" id="MobiDB-lite"/>
    </source>
</evidence>
<accession>A0ABP6CZL5</accession>
<reference evidence="3" key="1">
    <citation type="journal article" date="2019" name="Int. J. Syst. Evol. Microbiol.">
        <title>The Global Catalogue of Microorganisms (GCM) 10K type strain sequencing project: providing services to taxonomists for standard genome sequencing and annotation.</title>
        <authorList>
            <consortium name="The Broad Institute Genomics Platform"/>
            <consortium name="The Broad Institute Genome Sequencing Center for Infectious Disease"/>
            <person name="Wu L."/>
            <person name="Ma J."/>
        </authorList>
    </citation>
    <scope>NUCLEOTIDE SEQUENCE [LARGE SCALE GENOMIC DNA]</scope>
    <source>
        <strain evidence="3">JCM 4524</strain>
    </source>
</reference>
<keyword evidence="3" id="KW-1185">Reference proteome</keyword>